<dbReference type="PROSITE" id="PS50110">
    <property type="entry name" value="RESPONSE_REGULATORY"/>
    <property type="match status" value="1"/>
</dbReference>
<dbReference type="InterPro" id="IPR011006">
    <property type="entry name" value="CheY-like_superfamily"/>
</dbReference>
<comment type="caution">
    <text evidence="8">The sequence shown here is derived from an EMBL/GenBank/DDBJ whole genome shotgun (WGS) entry which is preliminary data.</text>
</comment>
<dbReference type="InterPro" id="IPR011010">
    <property type="entry name" value="DNA_brk_join_enz"/>
</dbReference>
<keyword evidence="5" id="KW-0233">DNA recombination</keyword>
<accession>A0A2S7L183</accession>
<proteinExistence type="predicted"/>
<keyword evidence="1" id="KW-0902">Two-component regulatory system</keyword>
<dbReference type="SUPFAM" id="SSF56349">
    <property type="entry name" value="DNA breaking-rejoining enzymes"/>
    <property type="match status" value="1"/>
</dbReference>
<dbReference type="Pfam" id="PF00072">
    <property type="entry name" value="Response_reg"/>
    <property type="match status" value="1"/>
</dbReference>
<dbReference type="Gene3D" id="1.10.443.10">
    <property type="entry name" value="Intergrase catalytic core"/>
    <property type="match status" value="1"/>
</dbReference>
<dbReference type="InterPro" id="IPR001789">
    <property type="entry name" value="Sig_transdc_resp-reg_receiver"/>
</dbReference>
<reference evidence="8 9" key="1">
    <citation type="submission" date="2016-11" db="EMBL/GenBank/DDBJ databases">
        <title>Trade-off between light-utilization and light-protection in marine flavobacteria.</title>
        <authorList>
            <person name="Kumagai Y."/>
        </authorList>
    </citation>
    <scope>NUCLEOTIDE SEQUENCE [LARGE SCALE GENOMIC DNA]</scope>
    <source>
        <strain evidence="8 9">ATCC 700397</strain>
    </source>
</reference>
<sequence length="126" mass="14031">MILDINLVSGSGLDILKTLKKEKKKAGVIIISANNSLTDKLEGLDLGADDYITKPFHLARHTFATTVTLTNGVPIESVSKMLGHKSLKTTQHYAKILDRKVSEDMQALKNKFLEQKLIILILKIFK</sequence>
<evidence type="ECO:0000256" key="5">
    <source>
        <dbReference type="ARBA" id="ARBA00023172"/>
    </source>
</evidence>
<dbReference type="InterPro" id="IPR039420">
    <property type="entry name" value="WalR-like"/>
</dbReference>
<dbReference type="GO" id="GO:0006310">
    <property type="term" value="P:DNA recombination"/>
    <property type="evidence" value="ECO:0007669"/>
    <property type="project" value="UniProtKB-KW"/>
</dbReference>
<evidence type="ECO:0000313" key="8">
    <source>
        <dbReference type="EMBL" id="PQB08682.1"/>
    </source>
</evidence>
<dbReference type="GO" id="GO:0005829">
    <property type="term" value="C:cytosol"/>
    <property type="evidence" value="ECO:0007669"/>
    <property type="project" value="TreeGrafter"/>
</dbReference>
<dbReference type="GO" id="GO:0000976">
    <property type="term" value="F:transcription cis-regulatory region binding"/>
    <property type="evidence" value="ECO:0007669"/>
    <property type="project" value="TreeGrafter"/>
</dbReference>
<evidence type="ECO:0000256" key="3">
    <source>
        <dbReference type="ARBA" id="ARBA00023125"/>
    </source>
</evidence>
<keyword evidence="9" id="KW-1185">Reference proteome</keyword>
<dbReference type="GO" id="GO:0006355">
    <property type="term" value="P:regulation of DNA-templated transcription"/>
    <property type="evidence" value="ECO:0007669"/>
    <property type="project" value="TreeGrafter"/>
</dbReference>
<protein>
    <recommendedName>
        <fullName evidence="7">Response regulatory domain-containing protein</fullName>
    </recommendedName>
</protein>
<evidence type="ECO:0000259" key="7">
    <source>
        <dbReference type="PROSITE" id="PS50110"/>
    </source>
</evidence>
<dbReference type="OrthoDB" id="1098628at2"/>
<feature type="domain" description="Response regulatory" evidence="7">
    <location>
        <begin position="1"/>
        <end position="69"/>
    </location>
</feature>
<keyword evidence="3" id="KW-0238">DNA-binding</keyword>
<evidence type="ECO:0000256" key="2">
    <source>
        <dbReference type="ARBA" id="ARBA00023015"/>
    </source>
</evidence>
<dbReference type="AlphaFoldDB" id="A0A2S7L183"/>
<keyword evidence="4" id="KW-0804">Transcription</keyword>
<keyword evidence="6" id="KW-0597">Phosphoprotein</keyword>
<dbReference type="GO" id="GO:0000156">
    <property type="term" value="F:phosphorelay response regulator activity"/>
    <property type="evidence" value="ECO:0007669"/>
    <property type="project" value="TreeGrafter"/>
</dbReference>
<dbReference type="Proteomes" id="UP000239522">
    <property type="component" value="Unassembled WGS sequence"/>
</dbReference>
<evidence type="ECO:0000256" key="4">
    <source>
        <dbReference type="ARBA" id="ARBA00023163"/>
    </source>
</evidence>
<gene>
    <name evidence="8" type="ORF">BST83_11770</name>
</gene>
<dbReference type="EMBL" id="MQUA01000013">
    <property type="protein sequence ID" value="PQB08682.1"/>
    <property type="molecule type" value="Genomic_DNA"/>
</dbReference>
<evidence type="ECO:0000313" key="9">
    <source>
        <dbReference type="Proteomes" id="UP000239522"/>
    </source>
</evidence>
<name>A0A2S7L183_9FLAO</name>
<feature type="modified residue" description="4-aspartylphosphate" evidence="6">
    <location>
        <position position="4"/>
    </location>
</feature>
<keyword evidence="2" id="KW-0805">Transcription regulation</keyword>
<dbReference type="GO" id="GO:0015074">
    <property type="term" value="P:DNA integration"/>
    <property type="evidence" value="ECO:0007669"/>
    <property type="project" value="InterPro"/>
</dbReference>
<evidence type="ECO:0000256" key="6">
    <source>
        <dbReference type="PROSITE-ProRule" id="PRU00169"/>
    </source>
</evidence>
<dbReference type="InterPro" id="IPR013762">
    <property type="entry name" value="Integrase-like_cat_sf"/>
</dbReference>
<evidence type="ECO:0000256" key="1">
    <source>
        <dbReference type="ARBA" id="ARBA00023012"/>
    </source>
</evidence>
<dbReference type="PANTHER" id="PTHR48111:SF22">
    <property type="entry name" value="REGULATOR OF RPOS"/>
    <property type="match status" value="1"/>
</dbReference>
<dbReference type="GO" id="GO:0032993">
    <property type="term" value="C:protein-DNA complex"/>
    <property type="evidence" value="ECO:0007669"/>
    <property type="project" value="TreeGrafter"/>
</dbReference>
<dbReference type="PANTHER" id="PTHR48111">
    <property type="entry name" value="REGULATOR OF RPOS"/>
    <property type="match status" value="1"/>
</dbReference>
<organism evidence="8 9">
    <name type="scientific">Polaribacter filamentus</name>
    <dbReference type="NCBI Taxonomy" id="53483"/>
    <lineage>
        <taxon>Bacteria</taxon>
        <taxon>Pseudomonadati</taxon>
        <taxon>Bacteroidota</taxon>
        <taxon>Flavobacteriia</taxon>
        <taxon>Flavobacteriales</taxon>
        <taxon>Flavobacteriaceae</taxon>
    </lineage>
</organism>
<dbReference type="SUPFAM" id="SSF52172">
    <property type="entry name" value="CheY-like"/>
    <property type="match status" value="1"/>
</dbReference>